<evidence type="ECO:0000313" key="1">
    <source>
        <dbReference type="EMBL" id="GAG23776.1"/>
    </source>
</evidence>
<dbReference type="EMBL" id="BARS01039858">
    <property type="protein sequence ID" value="GAG23776.1"/>
    <property type="molecule type" value="Genomic_DNA"/>
</dbReference>
<gene>
    <name evidence="1" type="ORF">S01H1_60839</name>
</gene>
<reference evidence="1" key="1">
    <citation type="journal article" date="2014" name="Front. Microbiol.">
        <title>High frequency of phylogenetically diverse reductive dehalogenase-homologous genes in deep subseafloor sedimentary metagenomes.</title>
        <authorList>
            <person name="Kawai M."/>
            <person name="Futagami T."/>
            <person name="Toyoda A."/>
            <person name="Takaki Y."/>
            <person name="Nishi S."/>
            <person name="Hori S."/>
            <person name="Arai W."/>
            <person name="Tsubouchi T."/>
            <person name="Morono Y."/>
            <person name="Uchiyama I."/>
            <person name="Ito T."/>
            <person name="Fujiyama A."/>
            <person name="Inagaki F."/>
            <person name="Takami H."/>
        </authorList>
    </citation>
    <scope>NUCLEOTIDE SEQUENCE</scope>
    <source>
        <strain evidence="1">Expedition CK06-06</strain>
    </source>
</reference>
<protein>
    <submittedName>
        <fullName evidence="1">Uncharacterized protein</fullName>
    </submittedName>
</protein>
<accession>X0XFP2</accession>
<feature type="non-terminal residue" evidence="1">
    <location>
        <position position="223"/>
    </location>
</feature>
<organism evidence="1">
    <name type="scientific">marine sediment metagenome</name>
    <dbReference type="NCBI Taxonomy" id="412755"/>
    <lineage>
        <taxon>unclassified sequences</taxon>
        <taxon>metagenomes</taxon>
        <taxon>ecological metagenomes</taxon>
    </lineage>
</organism>
<name>X0XFP2_9ZZZZ</name>
<sequence length="223" mass="24216">MSEYGEPLLFAEMAPDRPDFENSLIDARNCIPIKDGYDSLQQLSILTDQLPTRGIGAITAKDAVGDADTYAGTLTKLFHSVDGVWTDATRLVGGDYVTASNGRWEFVIVGSNIIGTNFADNPQIVASGALNFADLTTDFKSKHVAQVRQFTVHGNTDDPVDGHVPFRVRWSAFDDPSDYTISPVTQSDFQDPQSPGGACQGIVGGEIGMVFMERSTHRMTYVS</sequence>
<comment type="caution">
    <text evidence="1">The sequence shown here is derived from an EMBL/GenBank/DDBJ whole genome shotgun (WGS) entry which is preliminary data.</text>
</comment>
<proteinExistence type="predicted"/>
<dbReference type="AlphaFoldDB" id="X0XFP2"/>